<dbReference type="Proteomes" id="UP000289738">
    <property type="component" value="Chromosome A06"/>
</dbReference>
<gene>
    <name evidence="1" type="ORF">Ahy_A06g028627</name>
</gene>
<reference evidence="1 2" key="1">
    <citation type="submission" date="2019-01" db="EMBL/GenBank/DDBJ databases">
        <title>Sequencing of cultivated peanut Arachis hypogaea provides insights into genome evolution and oil improvement.</title>
        <authorList>
            <person name="Chen X."/>
        </authorList>
    </citation>
    <scope>NUCLEOTIDE SEQUENCE [LARGE SCALE GENOMIC DNA]</scope>
    <source>
        <strain evidence="2">cv. Fuhuasheng</strain>
        <tissue evidence="1">Leaves</tissue>
    </source>
</reference>
<accession>A0A445CRB8</accession>
<dbReference type="EMBL" id="SDMP01000006">
    <property type="protein sequence ID" value="RYR53480.1"/>
    <property type="molecule type" value="Genomic_DNA"/>
</dbReference>
<organism evidence="1 2">
    <name type="scientific">Arachis hypogaea</name>
    <name type="common">Peanut</name>
    <dbReference type="NCBI Taxonomy" id="3818"/>
    <lineage>
        <taxon>Eukaryota</taxon>
        <taxon>Viridiplantae</taxon>
        <taxon>Streptophyta</taxon>
        <taxon>Embryophyta</taxon>
        <taxon>Tracheophyta</taxon>
        <taxon>Spermatophyta</taxon>
        <taxon>Magnoliopsida</taxon>
        <taxon>eudicotyledons</taxon>
        <taxon>Gunneridae</taxon>
        <taxon>Pentapetalae</taxon>
        <taxon>rosids</taxon>
        <taxon>fabids</taxon>
        <taxon>Fabales</taxon>
        <taxon>Fabaceae</taxon>
        <taxon>Papilionoideae</taxon>
        <taxon>50 kb inversion clade</taxon>
        <taxon>dalbergioids sensu lato</taxon>
        <taxon>Dalbergieae</taxon>
        <taxon>Pterocarpus clade</taxon>
        <taxon>Arachis</taxon>
    </lineage>
</organism>
<sequence>MQLVVFKVFEAEFLPILDKKLWPEWYGTRLCPNPAMRRKSTGKPVSTRFCNEMDEGEHQEKRCGLYKQTGYTRKGYPNQSMDEA</sequence>
<proteinExistence type="predicted"/>
<keyword evidence="2" id="KW-1185">Reference proteome</keyword>
<dbReference type="AlphaFoldDB" id="A0A445CRB8"/>
<evidence type="ECO:0000313" key="2">
    <source>
        <dbReference type="Proteomes" id="UP000289738"/>
    </source>
</evidence>
<evidence type="ECO:0000313" key="1">
    <source>
        <dbReference type="EMBL" id="RYR53480.1"/>
    </source>
</evidence>
<protein>
    <submittedName>
        <fullName evidence="1">Uncharacterized protein</fullName>
    </submittedName>
</protein>
<comment type="caution">
    <text evidence="1">The sequence shown here is derived from an EMBL/GenBank/DDBJ whole genome shotgun (WGS) entry which is preliminary data.</text>
</comment>
<name>A0A445CRB8_ARAHY</name>